<dbReference type="SUPFAM" id="SSF57184">
    <property type="entry name" value="Growth factor receptor domain"/>
    <property type="match status" value="1"/>
</dbReference>
<keyword evidence="4" id="KW-0904">Protein phosphatase</keyword>
<dbReference type="GeneID" id="111113142"/>
<dbReference type="SUPFAM" id="SSF52799">
    <property type="entry name" value="(Phosphotyrosine protein) phosphatases II"/>
    <property type="match status" value="1"/>
</dbReference>
<evidence type="ECO:0000256" key="2">
    <source>
        <dbReference type="ARBA" id="ARBA00013064"/>
    </source>
</evidence>
<proteinExistence type="inferred from homology"/>
<dbReference type="Pfam" id="PF00102">
    <property type="entry name" value="Y_phosphatase"/>
    <property type="match status" value="1"/>
</dbReference>
<dbReference type="PROSITE" id="PS50055">
    <property type="entry name" value="TYR_PHOSPHATASE_PTP"/>
    <property type="match status" value="1"/>
</dbReference>
<dbReference type="InterPro" id="IPR016130">
    <property type="entry name" value="Tyr_Pase_AS"/>
</dbReference>
<dbReference type="PROSITE" id="PS00383">
    <property type="entry name" value="TYR_PHOSPHATASE_1"/>
    <property type="match status" value="1"/>
</dbReference>
<organism evidence="8 9">
    <name type="scientific">Crassostrea virginica</name>
    <name type="common">Eastern oyster</name>
    <dbReference type="NCBI Taxonomy" id="6565"/>
    <lineage>
        <taxon>Eukaryota</taxon>
        <taxon>Metazoa</taxon>
        <taxon>Spiralia</taxon>
        <taxon>Lophotrochozoa</taxon>
        <taxon>Mollusca</taxon>
        <taxon>Bivalvia</taxon>
        <taxon>Autobranchia</taxon>
        <taxon>Pteriomorphia</taxon>
        <taxon>Ostreida</taxon>
        <taxon>Ostreoidea</taxon>
        <taxon>Ostreidae</taxon>
        <taxon>Crassostrea</taxon>
    </lineage>
</organism>
<dbReference type="OrthoDB" id="6274266at2759"/>
<dbReference type="InterPro" id="IPR000242">
    <property type="entry name" value="PTP_cat"/>
</dbReference>
<evidence type="ECO:0000256" key="1">
    <source>
        <dbReference type="ARBA" id="ARBA00009580"/>
    </source>
</evidence>
<evidence type="ECO:0000256" key="3">
    <source>
        <dbReference type="ARBA" id="ARBA00022801"/>
    </source>
</evidence>
<evidence type="ECO:0000313" key="9">
    <source>
        <dbReference type="RefSeq" id="XP_022306857.1"/>
    </source>
</evidence>
<feature type="transmembrane region" description="Helical" evidence="5">
    <location>
        <begin position="130"/>
        <end position="153"/>
    </location>
</feature>
<reference evidence="9" key="1">
    <citation type="submission" date="2025-08" db="UniProtKB">
        <authorList>
            <consortium name="RefSeq"/>
        </authorList>
    </citation>
    <scope>IDENTIFICATION</scope>
    <source>
        <tissue evidence="9">Whole sample</tissue>
    </source>
</reference>
<evidence type="ECO:0000313" key="8">
    <source>
        <dbReference type="Proteomes" id="UP000694844"/>
    </source>
</evidence>
<dbReference type="PANTHER" id="PTHR19134:SF562">
    <property type="entry name" value="PROTEIN-TYROSINE-PHOSPHATASE"/>
    <property type="match status" value="1"/>
</dbReference>
<gene>
    <name evidence="9" type="primary">LOC111113142</name>
</gene>
<comment type="similarity">
    <text evidence="1">Belongs to the protein-tyrosine phosphatase family.</text>
</comment>
<dbReference type="PANTHER" id="PTHR19134">
    <property type="entry name" value="RECEPTOR-TYPE TYROSINE-PROTEIN PHOSPHATASE"/>
    <property type="match status" value="1"/>
</dbReference>
<evidence type="ECO:0000259" key="6">
    <source>
        <dbReference type="PROSITE" id="PS50055"/>
    </source>
</evidence>
<dbReference type="Gene3D" id="3.90.190.10">
    <property type="entry name" value="Protein tyrosine phosphatase superfamily"/>
    <property type="match status" value="1"/>
</dbReference>
<feature type="domain" description="Tyrosine specific protein phosphatases" evidence="7">
    <location>
        <begin position="450"/>
        <end position="511"/>
    </location>
</feature>
<dbReference type="GO" id="GO:0004725">
    <property type="term" value="F:protein tyrosine phosphatase activity"/>
    <property type="evidence" value="ECO:0007669"/>
    <property type="project" value="UniProtKB-EC"/>
</dbReference>
<keyword evidence="8" id="KW-1185">Reference proteome</keyword>
<dbReference type="SMART" id="SM00194">
    <property type="entry name" value="PTPc"/>
    <property type="match status" value="1"/>
</dbReference>
<dbReference type="SMART" id="SM00404">
    <property type="entry name" value="PTPc_motif"/>
    <property type="match status" value="1"/>
</dbReference>
<dbReference type="InterPro" id="IPR000387">
    <property type="entry name" value="Tyr_Pase_dom"/>
</dbReference>
<dbReference type="InterPro" id="IPR009030">
    <property type="entry name" value="Growth_fac_rcpt_cys_sf"/>
</dbReference>
<evidence type="ECO:0000256" key="4">
    <source>
        <dbReference type="ARBA" id="ARBA00022912"/>
    </source>
</evidence>
<evidence type="ECO:0000256" key="5">
    <source>
        <dbReference type="SAM" id="Phobius"/>
    </source>
</evidence>
<sequence>MRCVTSFRELVQSVLRDSGVLCNEECGNHTFGLECKQKCGNCRNKEQCNHVDGSCLNGCDSGFFGGMCHTKCPLGWYGHSCRKNCSINCMVSSDCDRVTGRCTQGYQSGWEGDRCVTKLQRWESNVQPTIATLTVSVLVTVVIIIVVTSFAIIQHRIQLLNKGVGMNSTPREEIDLEDDFTTRTDYSELLGTDTSVNVASILNIPSTIENSEMHFFQDMSEIKHDSSSVSIDDGDQGNRLLVKDITNIKIHELQFVIDNHALDNGEGFKREYELLSAEEQYECCVGKRPENVPKNRYKTILPYDQSRVILMTDAEYTDYINANYVKDNDGKIAYIATQGPKGRTINDFRLMVWQENVTQIVMLTNLIEGGKVKCKQYWPEYTDGEFYGNISIRKYEETQYTFYIIRKFNMSHNEGSRNVTQYHFTKWPDHGTPDPLSLVFFHSHVLRTRPGETQAPTVVHCSGGIGRTGTYIAFDALCKEGKSKGTINVASYVKVMRSYRMNMVQTYEQYKAIYLALDEEFKAPVRTKSISAFRESMNHFFGEDSTDHVIFEKEFKSLSDIKPACTKMISEMSHYTQ</sequence>
<dbReference type="RefSeq" id="XP_022306857.1">
    <property type="nucleotide sequence ID" value="XM_022451149.1"/>
</dbReference>
<keyword evidence="5" id="KW-1133">Transmembrane helix</keyword>
<dbReference type="AlphaFoldDB" id="A0A8B8BU16"/>
<dbReference type="PRINTS" id="PR00700">
    <property type="entry name" value="PRTYPHPHTASE"/>
</dbReference>
<dbReference type="InterPro" id="IPR029021">
    <property type="entry name" value="Prot-tyrosine_phosphatase-like"/>
</dbReference>
<dbReference type="Gene3D" id="2.170.300.10">
    <property type="entry name" value="Tie2 ligand-binding domain superfamily"/>
    <property type="match status" value="1"/>
</dbReference>
<protein>
    <recommendedName>
        <fullName evidence="2">protein-tyrosine-phosphatase</fullName>
        <ecNumber evidence="2">3.1.3.48</ecNumber>
    </recommendedName>
</protein>
<keyword evidence="3" id="KW-0378">Hydrolase</keyword>
<dbReference type="PROSITE" id="PS50056">
    <property type="entry name" value="TYR_PHOSPHATASE_2"/>
    <property type="match status" value="1"/>
</dbReference>
<dbReference type="InterPro" id="IPR003595">
    <property type="entry name" value="Tyr_Pase_cat"/>
</dbReference>
<dbReference type="Proteomes" id="UP000694844">
    <property type="component" value="Chromosome 9"/>
</dbReference>
<dbReference type="InterPro" id="IPR050348">
    <property type="entry name" value="Protein-Tyr_Phosphatase"/>
</dbReference>
<dbReference type="KEGG" id="cvn:111113142"/>
<dbReference type="EC" id="3.1.3.48" evidence="2"/>
<feature type="domain" description="Tyrosine-protein phosphatase" evidence="6">
    <location>
        <begin position="268"/>
        <end position="520"/>
    </location>
</feature>
<accession>A0A8B8BU16</accession>
<evidence type="ECO:0000259" key="7">
    <source>
        <dbReference type="PROSITE" id="PS50056"/>
    </source>
</evidence>
<keyword evidence="5" id="KW-0472">Membrane</keyword>
<name>A0A8B8BU16_CRAVI</name>
<keyword evidence="5" id="KW-0812">Transmembrane</keyword>